<dbReference type="EMBL" id="JATAAI010000020">
    <property type="protein sequence ID" value="KAK1738688.1"/>
    <property type="molecule type" value="Genomic_DNA"/>
</dbReference>
<comment type="caution">
    <text evidence="3">The sequence shown here is derived from an EMBL/GenBank/DDBJ whole genome shotgun (WGS) entry which is preliminary data.</text>
</comment>
<keyword evidence="4" id="KW-1185">Reference proteome</keyword>
<organism evidence="3 4">
    <name type="scientific">Skeletonema marinoi</name>
    <dbReference type="NCBI Taxonomy" id="267567"/>
    <lineage>
        <taxon>Eukaryota</taxon>
        <taxon>Sar</taxon>
        <taxon>Stramenopiles</taxon>
        <taxon>Ochrophyta</taxon>
        <taxon>Bacillariophyta</taxon>
        <taxon>Coscinodiscophyceae</taxon>
        <taxon>Thalassiosirophycidae</taxon>
        <taxon>Thalassiosirales</taxon>
        <taxon>Skeletonemataceae</taxon>
        <taxon>Skeletonema</taxon>
        <taxon>Skeletonema marinoi-dohrnii complex</taxon>
    </lineage>
</organism>
<evidence type="ECO:0000313" key="4">
    <source>
        <dbReference type="Proteomes" id="UP001224775"/>
    </source>
</evidence>
<proteinExistence type="predicted"/>
<dbReference type="AlphaFoldDB" id="A0AAD9DAK1"/>
<keyword evidence="2" id="KW-0812">Transmembrane</keyword>
<keyword evidence="2" id="KW-0472">Membrane</keyword>
<feature type="region of interest" description="Disordered" evidence="1">
    <location>
        <begin position="1"/>
        <end position="41"/>
    </location>
</feature>
<feature type="compositionally biased region" description="Polar residues" evidence="1">
    <location>
        <begin position="25"/>
        <end position="41"/>
    </location>
</feature>
<accession>A0AAD9DAK1</accession>
<name>A0AAD9DAK1_9STRA</name>
<feature type="transmembrane region" description="Helical" evidence="2">
    <location>
        <begin position="213"/>
        <end position="234"/>
    </location>
</feature>
<sequence length="237" mass="27502">MCISETQVRNRSSVRDSSTSDRRLQSTSSHSSVGNFTAKTTSPKRILEKHDSIDARKCLVAQVGLENFIRSITAPLDLTLPNAVRFNMNGNGRMQTWEDVYMAERVYTQCLGISKRIYQMHAFTHEPDRKLAYFILEEHNERTLPFLPGFDFHVLVFTYYNDRNEVTAVDVQYDQLSFFLHCFGLAQLHAWFVEQVITPLTIVWAKAYHNSGLVNPFTFMLQLILFPVLLMYYWGIL</sequence>
<evidence type="ECO:0000256" key="1">
    <source>
        <dbReference type="SAM" id="MobiDB-lite"/>
    </source>
</evidence>
<gene>
    <name evidence="3" type="ORF">QTG54_010718</name>
</gene>
<evidence type="ECO:0000313" key="3">
    <source>
        <dbReference type="EMBL" id="KAK1738688.1"/>
    </source>
</evidence>
<dbReference type="Proteomes" id="UP001224775">
    <property type="component" value="Unassembled WGS sequence"/>
</dbReference>
<protein>
    <submittedName>
        <fullName evidence="3">Uncharacterized protein</fullName>
    </submittedName>
</protein>
<evidence type="ECO:0000256" key="2">
    <source>
        <dbReference type="SAM" id="Phobius"/>
    </source>
</evidence>
<reference evidence="3" key="1">
    <citation type="submission" date="2023-06" db="EMBL/GenBank/DDBJ databases">
        <title>Survivors Of The Sea: Transcriptome response of Skeletonema marinoi to long-term dormancy.</title>
        <authorList>
            <person name="Pinder M.I.M."/>
            <person name="Kourtchenko O."/>
            <person name="Robertson E.K."/>
            <person name="Larsson T."/>
            <person name="Maumus F."/>
            <person name="Osuna-Cruz C.M."/>
            <person name="Vancaester E."/>
            <person name="Stenow R."/>
            <person name="Vandepoele K."/>
            <person name="Ploug H."/>
            <person name="Bruchert V."/>
            <person name="Godhe A."/>
            <person name="Topel M."/>
        </authorList>
    </citation>
    <scope>NUCLEOTIDE SEQUENCE</scope>
    <source>
        <strain evidence="3">R05AC</strain>
    </source>
</reference>
<keyword evidence="2" id="KW-1133">Transmembrane helix</keyword>